<evidence type="ECO:0000256" key="1">
    <source>
        <dbReference type="SAM" id="MobiDB-lite"/>
    </source>
</evidence>
<dbReference type="CDD" id="cd14852">
    <property type="entry name" value="LD-carboxypeptidase"/>
    <property type="match status" value="1"/>
</dbReference>
<reference evidence="4" key="1">
    <citation type="submission" date="2021-01" db="EMBL/GenBank/DDBJ databases">
        <title>Genomic Encyclopedia of Type Strains, Phase IV (KMG-IV): sequencing the most valuable type-strain genomes for metagenomic binning, comparative biology and taxonomic classification.</title>
        <authorList>
            <person name="Goeker M."/>
        </authorList>
    </citation>
    <scope>NUCLEOTIDE SEQUENCE</scope>
    <source>
        <strain evidence="4">DSM 25523</strain>
    </source>
</reference>
<protein>
    <submittedName>
        <fullName evidence="4">D-alanyl-D-alanine carboxypeptidase</fullName>
        <ecNumber evidence="4">3.4.16.4</ecNumber>
    </submittedName>
</protein>
<feature type="region of interest" description="Disordered" evidence="1">
    <location>
        <begin position="29"/>
        <end position="60"/>
    </location>
</feature>
<dbReference type="Pfam" id="PF02557">
    <property type="entry name" value="VanY"/>
    <property type="match status" value="1"/>
</dbReference>
<dbReference type="SUPFAM" id="SSF55166">
    <property type="entry name" value="Hedgehog/DD-peptidase"/>
    <property type="match status" value="1"/>
</dbReference>
<name>A0A938XS97_9BACL</name>
<dbReference type="AlphaFoldDB" id="A0A938XS97"/>
<dbReference type="Proteomes" id="UP000717624">
    <property type="component" value="Unassembled WGS sequence"/>
</dbReference>
<dbReference type="InterPro" id="IPR009045">
    <property type="entry name" value="Zn_M74/Hedgehog-like"/>
</dbReference>
<dbReference type="InterPro" id="IPR058193">
    <property type="entry name" value="VanY/YodJ_core_dom"/>
</dbReference>
<dbReference type="GO" id="GO:0006508">
    <property type="term" value="P:proteolysis"/>
    <property type="evidence" value="ECO:0007669"/>
    <property type="project" value="InterPro"/>
</dbReference>
<feature type="signal peptide" evidence="2">
    <location>
        <begin position="1"/>
        <end position="23"/>
    </location>
</feature>
<comment type="caution">
    <text evidence="4">The sequence shown here is derived from an EMBL/GenBank/DDBJ whole genome shotgun (WGS) entry which is preliminary data.</text>
</comment>
<dbReference type="PROSITE" id="PS51257">
    <property type="entry name" value="PROKAR_LIPOPROTEIN"/>
    <property type="match status" value="1"/>
</dbReference>
<dbReference type="EC" id="3.4.16.4" evidence="4"/>
<keyword evidence="4" id="KW-0121">Carboxypeptidase</keyword>
<dbReference type="Gene3D" id="3.30.1380.10">
    <property type="match status" value="1"/>
</dbReference>
<evidence type="ECO:0000256" key="2">
    <source>
        <dbReference type="SAM" id="SignalP"/>
    </source>
</evidence>
<evidence type="ECO:0000313" key="4">
    <source>
        <dbReference type="EMBL" id="MBM7589433.1"/>
    </source>
</evidence>
<feature type="domain" description="D-alanyl-D-alanine carboxypeptidase-like core" evidence="3">
    <location>
        <begin position="188"/>
        <end position="316"/>
    </location>
</feature>
<accession>A0A938XS97</accession>
<feature type="chain" id="PRO_5039083273" evidence="2">
    <location>
        <begin position="24"/>
        <end position="343"/>
    </location>
</feature>
<keyword evidence="5" id="KW-1185">Reference proteome</keyword>
<keyword evidence="4" id="KW-0378">Hydrolase</keyword>
<dbReference type="InterPro" id="IPR052179">
    <property type="entry name" value="DD-CPase-like"/>
</dbReference>
<proteinExistence type="predicted"/>
<dbReference type="PANTHER" id="PTHR34385">
    <property type="entry name" value="D-ALANYL-D-ALANINE CARBOXYPEPTIDASE"/>
    <property type="match status" value="1"/>
</dbReference>
<dbReference type="PANTHER" id="PTHR34385:SF1">
    <property type="entry name" value="PEPTIDOGLYCAN L-ALANYL-D-GLUTAMATE ENDOPEPTIDASE CWLK"/>
    <property type="match status" value="1"/>
</dbReference>
<keyword evidence="2" id="KW-0732">Signal</keyword>
<sequence length="343" mass="37245">MQPTKKWLQNIVFSMLVAMLASGCQLFGKQQGNGESSPPPATPTVPSDQAEHPPTADPVLFPDIPREITLPPGGKLDLPQVNGLTYASTNPDLLAIGQDGLAISADAKTGQQAILRMKLAGETKETVVKIKASLGDTIKTVNGIPTVTNPEDLSVVVNKQRSLPPGYVPQDLVAPNVPFSFQEKSEKRLMRREAASALEKMFAAAKEEGVTLLGVSAYRSEATQKGLFAYYVETQGLEHAERFSAHPGKSEHQTGLAIDVSGRDAATRLEQTFAETIEGKWLAAHAHQFGFIIRYPKGKEEMTGYAYEPWHIRYVGVNMAKEIAEQGITLEQYFADSLPVSGK</sequence>
<keyword evidence="4" id="KW-0645">Protease</keyword>
<dbReference type="EMBL" id="JAFBEB010000002">
    <property type="protein sequence ID" value="MBM7589433.1"/>
    <property type="molecule type" value="Genomic_DNA"/>
</dbReference>
<evidence type="ECO:0000313" key="5">
    <source>
        <dbReference type="Proteomes" id="UP000717624"/>
    </source>
</evidence>
<evidence type="ECO:0000259" key="3">
    <source>
        <dbReference type="Pfam" id="PF02557"/>
    </source>
</evidence>
<dbReference type="RefSeq" id="WP_239565199.1">
    <property type="nucleotide sequence ID" value="NZ_BAABIN010000015.1"/>
</dbReference>
<dbReference type="InterPro" id="IPR003709">
    <property type="entry name" value="VanY-like_core_dom"/>
</dbReference>
<gene>
    <name evidence="4" type="ORF">JOD01_001031</name>
</gene>
<organism evidence="4 5">
    <name type="scientific">Brevibacillus fulvus</name>
    <dbReference type="NCBI Taxonomy" id="1125967"/>
    <lineage>
        <taxon>Bacteria</taxon>
        <taxon>Bacillati</taxon>
        <taxon>Bacillota</taxon>
        <taxon>Bacilli</taxon>
        <taxon>Bacillales</taxon>
        <taxon>Paenibacillaceae</taxon>
        <taxon>Brevibacillus</taxon>
    </lineage>
</organism>
<dbReference type="GO" id="GO:0009002">
    <property type="term" value="F:serine-type D-Ala-D-Ala carboxypeptidase activity"/>
    <property type="evidence" value="ECO:0007669"/>
    <property type="project" value="UniProtKB-EC"/>
</dbReference>